<keyword evidence="2" id="KW-1185">Reference proteome</keyword>
<protein>
    <submittedName>
        <fullName evidence="1">Uncharacterized protein</fullName>
    </submittedName>
</protein>
<accession>A0ACB8QSG5</accession>
<dbReference type="Proteomes" id="UP000814128">
    <property type="component" value="Unassembled WGS sequence"/>
</dbReference>
<evidence type="ECO:0000313" key="1">
    <source>
        <dbReference type="EMBL" id="KAI0034826.1"/>
    </source>
</evidence>
<organism evidence="1 2">
    <name type="scientific">Vararia minispora EC-137</name>
    <dbReference type="NCBI Taxonomy" id="1314806"/>
    <lineage>
        <taxon>Eukaryota</taxon>
        <taxon>Fungi</taxon>
        <taxon>Dikarya</taxon>
        <taxon>Basidiomycota</taxon>
        <taxon>Agaricomycotina</taxon>
        <taxon>Agaricomycetes</taxon>
        <taxon>Russulales</taxon>
        <taxon>Lachnocladiaceae</taxon>
        <taxon>Vararia</taxon>
    </lineage>
</organism>
<reference evidence="1" key="1">
    <citation type="submission" date="2021-02" db="EMBL/GenBank/DDBJ databases">
        <authorList>
            <consortium name="DOE Joint Genome Institute"/>
            <person name="Ahrendt S."/>
            <person name="Looney B.P."/>
            <person name="Miyauchi S."/>
            <person name="Morin E."/>
            <person name="Drula E."/>
            <person name="Courty P.E."/>
            <person name="Chicoki N."/>
            <person name="Fauchery L."/>
            <person name="Kohler A."/>
            <person name="Kuo A."/>
            <person name="Labutti K."/>
            <person name="Pangilinan J."/>
            <person name="Lipzen A."/>
            <person name="Riley R."/>
            <person name="Andreopoulos W."/>
            <person name="He G."/>
            <person name="Johnson J."/>
            <person name="Barry K.W."/>
            <person name="Grigoriev I.V."/>
            <person name="Nagy L."/>
            <person name="Hibbett D."/>
            <person name="Henrissat B."/>
            <person name="Matheny P.B."/>
            <person name="Labbe J."/>
            <person name="Martin F."/>
        </authorList>
    </citation>
    <scope>NUCLEOTIDE SEQUENCE</scope>
    <source>
        <strain evidence="1">EC-137</strain>
    </source>
</reference>
<comment type="caution">
    <text evidence="1">The sequence shown here is derived from an EMBL/GenBank/DDBJ whole genome shotgun (WGS) entry which is preliminary data.</text>
</comment>
<dbReference type="EMBL" id="MU273494">
    <property type="protein sequence ID" value="KAI0034826.1"/>
    <property type="molecule type" value="Genomic_DNA"/>
</dbReference>
<name>A0ACB8QSG5_9AGAM</name>
<proteinExistence type="predicted"/>
<sequence length="209" mass="23059">MDAIAVTENVDIEVAGVASTLTLSTFSEWNLHVQLRVFSENDLLPSSVTVWVQQERDRSSRRPGSVSTFFPSSSIWPRQRNSLFFVLPSFLLLPLPPSRPTSSGPGWPTAKLRSWSVLAEAQVVPSSLVTANKRARQPTPPVACAATGARLDPSEARSTRSRVINFDAFVFFIRPSGGQHSERGSRGDGRRARKKDSSMTRKLFEAANF</sequence>
<reference evidence="1" key="2">
    <citation type="journal article" date="2022" name="New Phytol.">
        <title>Evolutionary transition to the ectomycorrhizal habit in the genomes of a hyperdiverse lineage of mushroom-forming fungi.</title>
        <authorList>
            <person name="Looney B."/>
            <person name="Miyauchi S."/>
            <person name="Morin E."/>
            <person name="Drula E."/>
            <person name="Courty P.E."/>
            <person name="Kohler A."/>
            <person name="Kuo A."/>
            <person name="LaButti K."/>
            <person name="Pangilinan J."/>
            <person name="Lipzen A."/>
            <person name="Riley R."/>
            <person name="Andreopoulos W."/>
            <person name="He G."/>
            <person name="Johnson J."/>
            <person name="Nolan M."/>
            <person name="Tritt A."/>
            <person name="Barry K.W."/>
            <person name="Grigoriev I.V."/>
            <person name="Nagy L.G."/>
            <person name="Hibbett D."/>
            <person name="Henrissat B."/>
            <person name="Matheny P.B."/>
            <person name="Labbe J."/>
            <person name="Martin F.M."/>
        </authorList>
    </citation>
    <scope>NUCLEOTIDE SEQUENCE</scope>
    <source>
        <strain evidence="1">EC-137</strain>
    </source>
</reference>
<evidence type="ECO:0000313" key="2">
    <source>
        <dbReference type="Proteomes" id="UP000814128"/>
    </source>
</evidence>
<gene>
    <name evidence="1" type="ORF">K488DRAFT_68889</name>
</gene>